<sequence length="117" mass="13521">MTSTRFKYFAVNENTLFAINELPISINNGMPAIILLCRGLFGKNVWTLNFRHNPINNSIVQRNKSHERTLNESDKSTSSSVTNSSNDPKEKHHLSHSTRNERAKRNDFNMNLEFFHS</sequence>
<dbReference type="EMBL" id="CAJNON010000159">
    <property type="protein sequence ID" value="CAF1049998.1"/>
    <property type="molecule type" value="Genomic_DNA"/>
</dbReference>
<name>A0A814KAZ5_9BILA</name>
<feature type="compositionally biased region" description="Low complexity" evidence="1">
    <location>
        <begin position="76"/>
        <end position="86"/>
    </location>
</feature>
<dbReference type="InterPro" id="IPR039930">
    <property type="entry name" value="RALGAPB"/>
</dbReference>
<dbReference type="AlphaFoldDB" id="A0A814KAZ5"/>
<accession>A0A814KAZ5</accession>
<comment type="caution">
    <text evidence="2">The sequence shown here is derived from an EMBL/GenBank/DDBJ whole genome shotgun (WGS) entry which is preliminary data.</text>
</comment>
<reference evidence="2" key="1">
    <citation type="submission" date="2021-02" db="EMBL/GenBank/DDBJ databases">
        <authorList>
            <person name="Nowell W R."/>
        </authorList>
    </citation>
    <scope>NUCLEOTIDE SEQUENCE</scope>
</reference>
<dbReference type="Proteomes" id="UP000663891">
    <property type="component" value="Unassembled WGS sequence"/>
</dbReference>
<evidence type="ECO:0000256" key="1">
    <source>
        <dbReference type="SAM" id="MobiDB-lite"/>
    </source>
</evidence>
<dbReference type="OrthoDB" id="10009983at2759"/>
<organism evidence="2 3">
    <name type="scientific">Adineta steineri</name>
    <dbReference type="NCBI Taxonomy" id="433720"/>
    <lineage>
        <taxon>Eukaryota</taxon>
        <taxon>Metazoa</taxon>
        <taxon>Spiralia</taxon>
        <taxon>Gnathifera</taxon>
        <taxon>Rotifera</taxon>
        <taxon>Eurotatoria</taxon>
        <taxon>Bdelloidea</taxon>
        <taxon>Adinetida</taxon>
        <taxon>Adinetidae</taxon>
        <taxon>Adineta</taxon>
    </lineage>
</organism>
<evidence type="ECO:0000313" key="3">
    <source>
        <dbReference type="Proteomes" id="UP000663891"/>
    </source>
</evidence>
<dbReference type="PANTHER" id="PTHR21344">
    <property type="entry name" value="RAL GTPASE-ACTIVATING PROTEIN SUBUNIT BETA"/>
    <property type="match status" value="1"/>
</dbReference>
<feature type="region of interest" description="Disordered" evidence="1">
    <location>
        <begin position="61"/>
        <end position="106"/>
    </location>
</feature>
<gene>
    <name evidence="2" type="ORF">VCS650_LOCUS17350</name>
</gene>
<dbReference type="PANTHER" id="PTHR21344:SF1">
    <property type="entry name" value="RAL GTPASE-ACTIVATING PROTEIN SUBUNIT BETA"/>
    <property type="match status" value="1"/>
</dbReference>
<evidence type="ECO:0000313" key="2">
    <source>
        <dbReference type="EMBL" id="CAF1049998.1"/>
    </source>
</evidence>
<feature type="compositionally biased region" description="Basic and acidic residues" evidence="1">
    <location>
        <begin position="64"/>
        <end position="75"/>
    </location>
</feature>
<dbReference type="GO" id="GO:0005096">
    <property type="term" value="F:GTPase activator activity"/>
    <property type="evidence" value="ECO:0007669"/>
    <property type="project" value="InterPro"/>
</dbReference>
<protein>
    <submittedName>
        <fullName evidence="2">Uncharacterized protein</fullName>
    </submittedName>
</protein>
<proteinExistence type="predicted"/>